<name>A0A9P7EBX1_9AGAM</name>
<evidence type="ECO:0000313" key="4">
    <source>
        <dbReference type="Proteomes" id="UP000807769"/>
    </source>
</evidence>
<proteinExistence type="predicted"/>
<dbReference type="AlphaFoldDB" id="A0A9P7EBX1"/>
<feature type="region of interest" description="Disordered" evidence="1">
    <location>
        <begin position="92"/>
        <end position="112"/>
    </location>
</feature>
<evidence type="ECO:0000259" key="2">
    <source>
        <dbReference type="Pfam" id="PF17667"/>
    </source>
</evidence>
<evidence type="ECO:0000313" key="3">
    <source>
        <dbReference type="EMBL" id="KAG1817265.1"/>
    </source>
</evidence>
<feature type="compositionally biased region" description="Basic residues" evidence="1">
    <location>
        <begin position="547"/>
        <end position="556"/>
    </location>
</feature>
<accession>A0A9P7EBX1</accession>
<feature type="domain" description="Fungal-type protein kinase" evidence="2">
    <location>
        <begin position="167"/>
        <end position="242"/>
    </location>
</feature>
<gene>
    <name evidence="3" type="ORF">BJ212DRAFT_1480495</name>
</gene>
<dbReference type="InterPro" id="IPR011009">
    <property type="entry name" value="Kinase-like_dom_sf"/>
</dbReference>
<sequence length="556" mass="62626">MHLYDHSGGIVTPCININQDLDRFLHTFSCIVFGGLECIGYDPTISIFTKTLQPSQLHQSSTFTRPTTGTAKYDLKQPNESTPVILKSGALADDPISEPESPEPSLLTKHPLPEDHEDIEDIEDPENPLPEELLPEDLLLQEGLPTPLPADPLLAPLPEPIGKIRVNHNYYDILEVMFSSQGLVSHGTVCYLTRRGKEEYIIKDHWVLGSKEDMLNEVTMLNEMKGVHGVPELVEHWLIEIASGEPHARPLHMFCTKAELVSVIWDIVAIQKIVVKERGILHRDCSLNNSMIEDNSNGSHGTLIDWEFAMHILQSNRYPISGTGTVPFMSWKLLHQLSDVIPLVSVQKKTQKKASHSRPQQAMLIKHTFSDDLKSLFYIFAWICIEFRGPLGMKQVLKSRGDRIKWLPHTWSANSYAECDQAKMGFFFHSEDLEKLEKQIHPYFKNLIPLAKEWYGLMRNNSNPDSVPFDAVLEMLNRHLAELPKDEPSPELLFAKTILKQKQPTGDAPDSTGAVDPGVTRLPNDTTRHMGPAVGNMTMEAAVPIRPSKRNKTQSS</sequence>
<dbReference type="OrthoDB" id="2673395at2759"/>
<dbReference type="PANTHER" id="PTHR38248:SF2">
    <property type="entry name" value="FUNK1 11"/>
    <property type="match status" value="1"/>
</dbReference>
<feature type="region of interest" description="Disordered" evidence="1">
    <location>
        <begin position="502"/>
        <end position="556"/>
    </location>
</feature>
<dbReference type="RefSeq" id="XP_041193684.1">
    <property type="nucleotide sequence ID" value="XM_041340093.1"/>
</dbReference>
<keyword evidence="4" id="KW-1185">Reference proteome</keyword>
<feature type="region of interest" description="Disordered" evidence="1">
    <location>
        <begin position="59"/>
        <end position="79"/>
    </location>
</feature>
<protein>
    <recommendedName>
        <fullName evidence="2">Fungal-type protein kinase domain-containing protein</fullName>
    </recommendedName>
</protein>
<feature type="domain" description="Fungal-type protein kinase" evidence="2">
    <location>
        <begin position="246"/>
        <end position="384"/>
    </location>
</feature>
<organism evidence="3 4">
    <name type="scientific">Suillus subaureus</name>
    <dbReference type="NCBI Taxonomy" id="48587"/>
    <lineage>
        <taxon>Eukaryota</taxon>
        <taxon>Fungi</taxon>
        <taxon>Dikarya</taxon>
        <taxon>Basidiomycota</taxon>
        <taxon>Agaricomycotina</taxon>
        <taxon>Agaricomycetes</taxon>
        <taxon>Agaricomycetidae</taxon>
        <taxon>Boletales</taxon>
        <taxon>Suillineae</taxon>
        <taxon>Suillaceae</taxon>
        <taxon>Suillus</taxon>
    </lineage>
</organism>
<evidence type="ECO:0000256" key="1">
    <source>
        <dbReference type="SAM" id="MobiDB-lite"/>
    </source>
</evidence>
<dbReference type="Pfam" id="PF17667">
    <property type="entry name" value="Pkinase_fungal"/>
    <property type="match status" value="2"/>
</dbReference>
<feature type="compositionally biased region" description="Polar residues" evidence="1">
    <location>
        <begin position="59"/>
        <end position="70"/>
    </location>
</feature>
<dbReference type="GeneID" id="64634109"/>
<dbReference type="Proteomes" id="UP000807769">
    <property type="component" value="Unassembled WGS sequence"/>
</dbReference>
<dbReference type="InterPro" id="IPR040976">
    <property type="entry name" value="Pkinase_fungal"/>
</dbReference>
<dbReference type="EMBL" id="JABBWG010000014">
    <property type="protein sequence ID" value="KAG1817265.1"/>
    <property type="molecule type" value="Genomic_DNA"/>
</dbReference>
<dbReference type="PANTHER" id="PTHR38248">
    <property type="entry name" value="FUNK1 6"/>
    <property type="match status" value="1"/>
</dbReference>
<dbReference type="Gene3D" id="1.10.510.10">
    <property type="entry name" value="Transferase(Phosphotransferase) domain 1"/>
    <property type="match status" value="1"/>
</dbReference>
<dbReference type="SUPFAM" id="SSF56112">
    <property type="entry name" value="Protein kinase-like (PK-like)"/>
    <property type="match status" value="1"/>
</dbReference>
<reference evidence="3" key="1">
    <citation type="journal article" date="2020" name="New Phytol.">
        <title>Comparative genomics reveals dynamic genome evolution in host specialist ectomycorrhizal fungi.</title>
        <authorList>
            <person name="Lofgren L.A."/>
            <person name="Nguyen N.H."/>
            <person name="Vilgalys R."/>
            <person name="Ruytinx J."/>
            <person name="Liao H.L."/>
            <person name="Branco S."/>
            <person name="Kuo A."/>
            <person name="LaButti K."/>
            <person name="Lipzen A."/>
            <person name="Andreopoulos W."/>
            <person name="Pangilinan J."/>
            <person name="Riley R."/>
            <person name="Hundley H."/>
            <person name="Na H."/>
            <person name="Barry K."/>
            <person name="Grigoriev I.V."/>
            <person name="Stajich J.E."/>
            <person name="Kennedy P.G."/>
        </authorList>
    </citation>
    <scope>NUCLEOTIDE SEQUENCE</scope>
    <source>
        <strain evidence="3">MN1</strain>
    </source>
</reference>
<comment type="caution">
    <text evidence="3">The sequence shown here is derived from an EMBL/GenBank/DDBJ whole genome shotgun (WGS) entry which is preliminary data.</text>
</comment>